<proteinExistence type="predicted"/>
<sequence length="169" mass="18047">MTDFRRVIVVGADADLASVLKRLLRADRLDIEVAHVRRPWRAGRALSGRATRVPLIRDETGSVIVGAAVWVGADSALIGEAVVDDTVLFDGEVAGVRVEPIADQPGLRATVLSRRMRPGRWVTGRRAAGNAGCVGGPRRRAEHPRGEAVDVLPAHTGLAGRPVTNPCTR</sequence>
<gene>
    <name evidence="1" type="ORF">BN1047_01198</name>
</gene>
<protein>
    <recommendedName>
        <fullName evidence="3">Peptidase M50</fullName>
    </recommendedName>
</protein>
<evidence type="ECO:0008006" key="3">
    <source>
        <dbReference type="Google" id="ProtNLM"/>
    </source>
</evidence>
<dbReference type="Proteomes" id="UP000028864">
    <property type="component" value="Unassembled WGS sequence"/>
</dbReference>
<dbReference type="EMBL" id="LK021337">
    <property type="protein sequence ID" value="CDQ43333.1"/>
    <property type="molecule type" value="Genomic_DNA"/>
</dbReference>
<reference evidence="1" key="2">
    <citation type="submission" date="2015-09" db="EMBL/GenBank/DDBJ databases">
        <title>Draft genome sequence of Mycobacterium neoaurum DSM 44074.</title>
        <authorList>
            <person name="Croce O."/>
            <person name="Robert C."/>
            <person name="Raoult D."/>
            <person name="Drancourt M."/>
        </authorList>
    </citation>
    <scope>NUCLEOTIDE SEQUENCE</scope>
    <source>
        <strain evidence="1">DSM 44074</strain>
    </source>
</reference>
<reference evidence="1" key="1">
    <citation type="submission" date="2014-05" db="EMBL/GenBank/DDBJ databases">
        <authorList>
            <person name="Urmite Genomes"/>
        </authorList>
    </citation>
    <scope>NUCLEOTIDE SEQUENCE</scope>
    <source>
        <strain evidence="1">DSM 44074</strain>
    </source>
</reference>
<dbReference type="AlphaFoldDB" id="A0AAV2WHD6"/>
<evidence type="ECO:0000313" key="1">
    <source>
        <dbReference type="EMBL" id="CDQ43333.1"/>
    </source>
</evidence>
<accession>A0AAV2WHD6</accession>
<evidence type="ECO:0000313" key="2">
    <source>
        <dbReference type="Proteomes" id="UP000028864"/>
    </source>
</evidence>
<name>A0AAV2WHD6_MYCNE</name>
<organism evidence="1 2">
    <name type="scientific">Mycolicibacterium neoaurum</name>
    <name type="common">Mycobacterium neoaurum</name>
    <dbReference type="NCBI Taxonomy" id="1795"/>
    <lineage>
        <taxon>Bacteria</taxon>
        <taxon>Bacillati</taxon>
        <taxon>Actinomycetota</taxon>
        <taxon>Actinomycetes</taxon>
        <taxon>Mycobacteriales</taxon>
        <taxon>Mycobacteriaceae</taxon>
        <taxon>Mycolicibacterium</taxon>
    </lineage>
</organism>